<keyword evidence="2" id="KW-1133">Transmembrane helix</keyword>
<dbReference type="EMBL" id="KK207866">
    <property type="protein sequence ID" value="EZF51376.1"/>
    <property type="molecule type" value="Genomic_DNA"/>
</dbReference>
<sequence length="437" mass="48391">MAAAIGQTISVIDKSGKVVSTSKHLFSVFKEARSAYKERKAVIRSAEEAKKAERDTRRALAAYTLEDDRSTTSKRHLGRAKSVVRHHDDDRQSRHHSHHSSRSQKRRSFEFEVRSEYPDGYHPNSQLARRHTEHNLSMAKPVRPPYGEARAHTLPKVDMDLAYGEFHQSALDRLDPEPSDMPGLVGRVKDLLVEADCAHHSVTATIAHLQSNPDAMAAVALTLAEISKLVSDLGPTALATLRASAPAVFALLASPHFMIAAGVGIGVTVVMFGGYKIIKQISSKPEGVEERQLEAPVMVDELLEINSGMSRIEGWRRGVAESEAESCGTSVDGEFITPTAAAMSRVMLNEQHAYDNDRRSEVRSSRILPAPTRVSSYVGGSVYETGSQYSRRSHSSRHSKSSKTSRSHSESKHKKDELKEKERKKKKKPSPLRKLFS</sequence>
<feature type="compositionally biased region" description="Basic residues" evidence="1">
    <location>
        <begin position="72"/>
        <end position="84"/>
    </location>
</feature>
<evidence type="ECO:0000256" key="1">
    <source>
        <dbReference type="SAM" id="MobiDB-lite"/>
    </source>
</evidence>
<evidence type="ECO:0000313" key="3">
    <source>
        <dbReference type="EMBL" id="EZF51376.1"/>
    </source>
</evidence>
<proteinExistence type="predicted"/>
<reference evidence="3" key="1">
    <citation type="submission" date="2014-02" db="EMBL/GenBank/DDBJ databases">
        <title>The Genome Sequence of Trichophyton rubrum (morphotype fischeri) CBS 288.86.</title>
        <authorList>
            <consortium name="The Broad Institute Genomics Platform"/>
            <person name="Cuomo C.A."/>
            <person name="White T.C."/>
            <person name="Graser Y."/>
            <person name="Martinez-Rossi N."/>
            <person name="Heitman J."/>
            <person name="Young S.K."/>
            <person name="Zeng Q."/>
            <person name="Gargeya S."/>
            <person name="Abouelleil A."/>
            <person name="Alvarado L."/>
            <person name="Chapman S.B."/>
            <person name="Gainer-Dewar J."/>
            <person name="Goldberg J."/>
            <person name="Griggs A."/>
            <person name="Gujja S."/>
            <person name="Hansen M."/>
            <person name="Howarth C."/>
            <person name="Imamovic A."/>
            <person name="Larimer J."/>
            <person name="Martinez D."/>
            <person name="Murphy C."/>
            <person name="Pearson M.D."/>
            <person name="Persinoti G."/>
            <person name="Poon T."/>
            <person name="Priest M."/>
            <person name="Roberts A.D."/>
            <person name="Saif S."/>
            <person name="Shea T.D."/>
            <person name="Sykes S.N."/>
            <person name="Wortman J."/>
            <person name="Nusbaum C."/>
            <person name="Birren B."/>
        </authorList>
    </citation>
    <scope>NUCLEOTIDE SEQUENCE [LARGE SCALE GENOMIC DNA]</scope>
    <source>
        <strain evidence="3">CBS 288.86</strain>
    </source>
</reference>
<protein>
    <submittedName>
        <fullName evidence="3">Uncharacterized protein</fullName>
    </submittedName>
</protein>
<feature type="transmembrane region" description="Helical" evidence="2">
    <location>
        <begin position="248"/>
        <end position="275"/>
    </location>
</feature>
<dbReference type="OrthoDB" id="5402307at2759"/>
<keyword evidence="2" id="KW-0472">Membrane</keyword>
<dbReference type="HOGENOM" id="CLU_022040_1_0_1"/>
<gene>
    <name evidence="3" type="ORF">H103_05247</name>
</gene>
<evidence type="ECO:0000256" key="2">
    <source>
        <dbReference type="SAM" id="Phobius"/>
    </source>
</evidence>
<keyword evidence="2" id="KW-0812">Transmembrane</keyword>
<dbReference type="AlphaFoldDB" id="A0A022VZ80"/>
<feature type="compositionally biased region" description="Basic residues" evidence="1">
    <location>
        <begin position="391"/>
        <end position="406"/>
    </location>
</feature>
<feature type="region of interest" description="Disordered" evidence="1">
    <location>
        <begin position="385"/>
        <end position="437"/>
    </location>
</feature>
<name>A0A022VZ80_TRIRU</name>
<feature type="compositionally biased region" description="Basic and acidic residues" evidence="1">
    <location>
        <begin position="407"/>
        <end position="421"/>
    </location>
</feature>
<feature type="compositionally biased region" description="Basic residues" evidence="1">
    <location>
        <begin position="422"/>
        <end position="437"/>
    </location>
</feature>
<accession>A0A022VZ80</accession>
<feature type="region of interest" description="Disordered" evidence="1">
    <location>
        <begin position="66"/>
        <end position="109"/>
    </location>
</feature>
<feature type="compositionally biased region" description="Basic residues" evidence="1">
    <location>
        <begin position="93"/>
        <end position="106"/>
    </location>
</feature>
<dbReference type="Proteomes" id="UP000023758">
    <property type="component" value="Unassembled WGS sequence"/>
</dbReference>
<organism evidence="3">
    <name type="scientific">Trichophyton rubrum CBS 288.86</name>
    <dbReference type="NCBI Taxonomy" id="1215330"/>
    <lineage>
        <taxon>Eukaryota</taxon>
        <taxon>Fungi</taxon>
        <taxon>Dikarya</taxon>
        <taxon>Ascomycota</taxon>
        <taxon>Pezizomycotina</taxon>
        <taxon>Eurotiomycetes</taxon>
        <taxon>Eurotiomycetidae</taxon>
        <taxon>Onygenales</taxon>
        <taxon>Arthrodermataceae</taxon>
        <taxon>Trichophyton</taxon>
    </lineage>
</organism>